<comment type="subcellular location">
    <subcellularLocation>
        <location evidence="1">Cytoplasm</location>
        <location evidence="1">Cytoskeleton</location>
    </subcellularLocation>
</comment>
<name>A0A2J8AAF9_9CHLO</name>
<dbReference type="GO" id="GO:0005524">
    <property type="term" value="F:ATP binding"/>
    <property type="evidence" value="ECO:0007669"/>
    <property type="project" value="UniProtKB-KW"/>
</dbReference>
<keyword evidence="4" id="KW-0547">Nucleotide-binding</keyword>
<dbReference type="PANTHER" id="PTHR11937">
    <property type="entry name" value="ACTIN"/>
    <property type="match status" value="1"/>
</dbReference>
<keyword evidence="3" id="KW-0963">Cytoplasm</keyword>
<dbReference type="OrthoDB" id="1629477at2759"/>
<dbReference type="GO" id="GO:0005856">
    <property type="term" value="C:cytoskeleton"/>
    <property type="evidence" value="ECO:0007669"/>
    <property type="project" value="UniProtKB-SubCell"/>
</dbReference>
<evidence type="ECO:0000256" key="4">
    <source>
        <dbReference type="ARBA" id="ARBA00022741"/>
    </source>
</evidence>
<evidence type="ECO:0000256" key="5">
    <source>
        <dbReference type="ARBA" id="ARBA00022840"/>
    </source>
</evidence>
<reference evidence="7 8" key="1">
    <citation type="journal article" date="2017" name="Mol. Biol. Evol.">
        <title>The 4-celled Tetrabaena socialis nuclear genome reveals the essential components for genetic control of cell number at the origin of multicellularity in the volvocine lineage.</title>
        <authorList>
            <person name="Featherston J."/>
            <person name="Arakaki Y."/>
            <person name="Hanschen E.R."/>
            <person name="Ferris P.J."/>
            <person name="Michod R.E."/>
            <person name="Olson B.J.S.C."/>
            <person name="Nozaki H."/>
            <person name="Durand P.M."/>
        </authorList>
    </citation>
    <scope>NUCLEOTIDE SEQUENCE [LARGE SCALE GENOMIC DNA]</scope>
    <source>
        <strain evidence="7 8">NIES-571</strain>
    </source>
</reference>
<accession>A0A2J8AAF9</accession>
<dbReference type="Pfam" id="PF00022">
    <property type="entry name" value="Actin"/>
    <property type="match status" value="1"/>
</dbReference>
<evidence type="ECO:0000256" key="6">
    <source>
        <dbReference type="ARBA" id="ARBA00023212"/>
    </source>
</evidence>
<organism evidence="7 8">
    <name type="scientific">Tetrabaena socialis</name>
    <dbReference type="NCBI Taxonomy" id="47790"/>
    <lineage>
        <taxon>Eukaryota</taxon>
        <taxon>Viridiplantae</taxon>
        <taxon>Chlorophyta</taxon>
        <taxon>core chlorophytes</taxon>
        <taxon>Chlorophyceae</taxon>
        <taxon>CS clade</taxon>
        <taxon>Chlamydomonadales</taxon>
        <taxon>Tetrabaenaceae</taxon>
        <taxon>Tetrabaena</taxon>
    </lineage>
</organism>
<dbReference type="FunFam" id="3.30.420.40:FF:000148">
    <property type="entry name" value="Actin, alpha skeletal muscle"/>
    <property type="match status" value="1"/>
</dbReference>
<dbReference type="InterPro" id="IPR043129">
    <property type="entry name" value="ATPase_NBD"/>
</dbReference>
<evidence type="ECO:0000313" key="8">
    <source>
        <dbReference type="Proteomes" id="UP000236333"/>
    </source>
</evidence>
<dbReference type="PRINTS" id="PR00190">
    <property type="entry name" value="ACTIN"/>
</dbReference>
<dbReference type="Gene3D" id="2.30.36.70">
    <property type="entry name" value="Actin, Chain A, domain 2"/>
    <property type="match status" value="1"/>
</dbReference>
<evidence type="ECO:0000256" key="1">
    <source>
        <dbReference type="ARBA" id="ARBA00004245"/>
    </source>
</evidence>
<dbReference type="EMBL" id="PGGS01000087">
    <property type="protein sequence ID" value="PNH09514.1"/>
    <property type="molecule type" value="Genomic_DNA"/>
</dbReference>
<dbReference type="Proteomes" id="UP000236333">
    <property type="component" value="Unassembled WGS sequence"/>
</dbReference>
<evidence type="ECO:0000313" key="7">
    <source>
        <dbReference type="EMBL" id="PNH09514.1"/>
    </source>
</evidence>
<dbReference type="InterPro" id="IPR004000">
    <property type="entry name" value="Actin"/>
</dbReference>
<dbReference type="PROSITE" id="PS00406">
    <property type="entry name" value="ACTINS_1"/>
    <property type="match status" value="1"/>
</dbReference>
<sequence length="120" mass="13120">MSSTAPPTDCAIVCDNGSGVVKAGFSGEDAPRVMFASVTGRPRHSMAMVGMAAKQHYVGDEAQAKRGVLSLSHPIEHGIVTNWDDMEAVWRHTFENQLRVDTTERPIMLTEAPRNPKSNR</sequence>
<comment type="similarity">
    <text evidence="2">Belongs to the actin family.</text>
</comment>
<protein>
    <submittedName>
        <fullName evidence="7">Actin-1</fullName>
    </submittedName>
</protein>
<proteinExistence type="inferred from homology"/>
<dbReference type="Gene3D" id="3.30.420.40">
    <property type="match status" value="1"/>
</dbReference>
<keyword evidence="5" id="KW-0067">ATP-binding</keyword>
<gene>
    <name evidence="7" type="ORF">TSOC_003843</name>
</gene>
<comment type="caution">
    <text evidence="7">The sequence shown here is derived from an EMBL/GenBank/DDBJ whole genome shotgun (WGS) entry which is preliminary data.</text>
</comment>
<evidence type="ECO:0000256" key="3">
    <source>
        <dbReference type="ARBA" id="ARBA00022490"/>
    </source>
</evidence>
<keyword evidence="8" id="KW-1185">Reference proteome</keyword>
<keyword evidence="6" id="KW-0206">Cytoskeleton</keyword>
<dbReference type="InterPro" id="IPR004001">
    <property type="entry name" value="Actin_CS"/>
</dbReference>
<dbReference type="SUPFAM" id="SSF53067">
    <property type="entry name" value="Actin-like ATPase domain"/>
    <property type="match status" value="1"/>
</dbReference>
<dbReference type="AlphaFoldDB" id="A0A2J8AAF9"/>
<evidence type="ECO:0000256" key="2">
    <source>
        <dbReference type="ARBA" id="ARBA00006752"/>
    </source>
</evidence>